<evidence type="ECO:0000256" key="3">
    <source>
        <dbReference type="ARBA" id="ARBA00023242"/>
    </source>
</evidence>
<feature type="compositionally biased region" description="Low complexity" evidence="4">
    <location>
        <begin position="94"/>
        <end position="109"/>
    </location>
</feature>
<evidence type="ECO:0000313" key="5">
    <source>
        <dbReference type="EMBL" id="KAK9808914.1"/>
    </source>
</evidence>
<dbReference type="GO" id="GO:0005634">
    <property type="term" value="C:nucleus"/>
    <property type="evidence" value="ECO:0007669"/>
    <property type="project" value="UniProtKB-SubCell"/>
</dbReference>
<dbReference type="Pfam" id="PF05186">
    <property type="entry name" value="Dpy-30"/>
    <property type="match status" value="1"/>
</dbReference>
<accession>A0AAW1PHB3</accession>
<sequence>MAEPETASPAAADDGQTAPSDAEGHAGVEPAPAERTAKPVEAAADEDEEEEDEDEEEEEEEEEEAPQAGVEPASSSAPADPPLEGEPAKETAEPEAATSPVEPEAATAASKALEDEALSKAADSKASASFDLIGSKGAEDHHTPVRQYLDSTIVPVLREGLRLLVKERPADPFEFLGDYIKSQGSIKAHIPK</sequence>
<evidence type="ECO:0000313" key="6">
    <source>
        <dbReference type="Proteomes" id="UP001489004"/>
    </source>
</evidence>
<keyword evidence="3" id="KW-0539">Nucleus</keyword>
<dbReference type="Proteomes" id="UP001489004">
    <property type="component" value="Unassembled WGS sequence"/>
</dbReference>
<dbReference type="Gene3D" id="1.20.890.10">
    <property type="entry name" value="cAMP-dependent protein kinase regulatory subunit, dimerization-anchoring domain"/>
    <property type="match status" value="1"/>
</dbReference>
<reference evidence="5 6" key="1">
    <citation type="journal article" date="2024" name="Nat. Commun.">
        <title>Phylogenomics reveals the evolutionary origins of lichenization in chlorophyte algae.</title>
        <authorList>
            <person name="Puginier C."/>
            <person name="Libourel C."/>
            <person name="Otte J."/>
            <person name="Skaloud P."/>
            <person name="Haon M."/>
            <person name="Grisel S."/>
            <person name="Petersen M."/>
            <person name="Berrin J.G."/>
            <person name="Delaux P.M."/>
            <person name="Dal Grande F."/>
            <person name="Keller J."/>
        </authorList>
    </citation>
    <scope>NUCLEOTIDE SEQUENCE [LARGE SCALE GENOMIC DNA]</scope>
    <source>
        <strain evidence="5 6">SAG 2043</strain>
    </source>
</reference>
<dbReference type="AlphaFoldDB" id="A0AAW1PHB3"/>
<dbReference type="CDD" id="cd22965">
    <property type="entry name" value="DD_DPY30_SDC1"/>
    <property type="match status" value="1"/>
</dbReference>
<feature type="compositionally biased region" description="Acidic residues" evidence="4">
    <location>
        <begin position="43"/>
        <end position="65"/>
    </location>
</feature>
<evidence type="ECO:0000256" key="4">
    <source>
        <dbReference type="SAM" id="MobiDB-lite"/>
    </source>
</evidence>
<comment type="subcellular location">
    <subcellularLocation>
        <location evidence="1">Nucleus</location>
    </subcellularLocation>
</comment>
<keyword evidence="6" id="KW-1185">Reference proteome</keyword>
<name>A0AAW1PHB3_9CHLO</name>
<protein>
    <submittedName>
        <fullName evidence="5">Uncharacterized protein</fullName>
    </submittedName>
</protein>
<dbReference type="InterPro" id="IPR049629">
    <property type="entry name" value="DPY30_SDC1_DD"/>
</dbReference>
<proteinExistence type="inferred from homology"/>
<comment type="caution">
    <text evidence="5">The sequence shown here is derived from an EMBL/GenBank/DDBJ whole genome shotgun (WGS) entry which is preliminary data.</text>
</comment>
<comment type="similarity">
    <text evidence="2">Belongs to the dpy-30 family.</text>
</comment>
<organism evidence="5 6">
    <name type="scientific">[Myrmecia] bisecta</name>
    <dbReference type="NCBI Taxonomy" id="41462"/>
    <lineage>
        <taxon>Eukaryota</taxon>
        <taxon>Viridiplantae</taxon>
        <taxon>Chlorophyta</taxon>
        <taxon>core chlorophytes</taxon>
        <taxon>Trebouxiophyceae</taxon>
        <taxon>Trebouxiales</taxon>
        <taxon>Trebouxiaceae</taxon>
        <taxon>Myrmecia</taxon>
    </lineage>
</organism>
<evidence type="ECO:0000256" key="1">
    <source>
        <dbReference type="ARBA" id="ARBA00004123"/>
    </source>
</evidence>
<gene>
    <name evidence="5" type="ORF">WJX72_006360</name>
</gene>
<dbReference type="InterPro" id="IPR007858">
    <property type="entry name" value="Dpy-30_motif"/>
</dbReference>
<feature type="region of interest" description="Disordered" evidence="4">
    <location>
        <begin position="1"/>
        <end position="127"/>
    </location>
</feature>
<dbReference type="EMBL" id="JALJOR010000011">
    <property type="protein sequence ID" value="KAK9808914.1"/>
    <property type="molecule type" value="Genomic_DNA"/>
</dbReference>
<evidence type="ECO:0000256" key="2">
    <source>
        <dbReference type="ARBA" id="ARBA00010849"/>
    </source>
</evidence>